<proteinExistence type="predicted"/>
<accession>A0A6A6AV19</accession>
<dbReference type="Proteomes" id="UP000799438">
    <property type="component" value="Unassembled WGS sequence"/>
</dbReference>
<feature type="region of interest" description="Disordered" evidence="1">
    <location>
        <begin position="296"/>
        <end position="330"/>
    </location>
</feature>
<dbReference type="EMBL" id="ML995546">
    <property type="protein sequence ID" value="KAF2135872.1"/>
    <property type="molecule type" value="Genomic_DNA"/>
</dbReference>
<feature type="compositionally biased region" description="Polar residues" evidence="1">
    <location>
        <begin position="296"/>
        <end position="310"/>
    </location>
</feature>
<feature type="compositionally biased region" description="Basic and acidic residues" evidence="1">
    <location>
        <begin position="320"/>
        <end position="330"/>
    </location>
</feature>
<keyword evidence="3" id="KW-1185">Reference proteome</keyword>
<protein>
    <submittedName>
        <fullName evidence="2">Uncharacterized protein</fullName>
    </submittedName>
</protein>
<dbReference type="GeneID" id="54304046"/>
<sequence>MATDQTGLHPQQRVIDIITGFYMELANPSDKRNKPRRTRVVIGRLKGKHDCVWAKLGGGGALEYYAAQFDNSGEPVEENVSRNPVRTTSDAIELLPSIQDFASCPTEIEEEIRRRLEYVRVNGQDDPSCSIDMPPIAPASTQSVLQMNVASSPSTYTPHTSTPTQGCVVHEANLPSGVAQLPRFKARIGGKGHRLIGELRDGTSPAGERNAVSITVGCKRNRPRIWVESCNMKNENLEKPDKFGGVNARDAASPIKKLTESISFLPVLGEFADHPERLWPAFKQHLAREYLAANPTGNASTTSADDSIQHGNPDIDEDMDSGHTDTTDTL</sequence>
<evidence type="ECO:0000313" key="2">
    <source>
        <dbReference type="EMBL" id="KAF2135872.1"/>
    </source>
</evidence>
<dbReference type="AlphaFoldDB" id="A0A6A6AV19"/>
<evidence type="ECO:0000256" key="1">
    <source>
        <dbReference type="SAM" id="MobiDB-lite"/>
    </source>
</evidence>
<name>A0A6A6AV19_9PEZI</name>
<dbReference type="RefSeq" id="XP_033391590.1">
    <property type="nucleotide sequence ID" value="XM_033546540.1"/>
</dbReference>
<organism evidence="2 3">
    <name type="scientific">Aplosporella prunicola CBS 121167</name>
    <dbReference type="NCBI Taxonomy" id="1176127"/>
    <lineage>
        <taxon>Eukaryota</taxon>
        <taxon>Fungi</taxon>
        <taxon>Dikarya</taxon>
        <taxon>Ascomycota</taxon>
        <taxon>Pezizomycotina</taxon>
        <taxon>Dothideomycetes</taxon>
        <taxon>Dothideomycetes incertae sedis</taxon>
        <taxon>Botryosphaeriales</taxon>
        <taxon>Aplosporellaceae</taxon>
        <taxon>Aplosporella</taxon>
    </lineage>
</organism>
<reference evidence="2" key="1">
    <citation type="journal article" date="2020" name="Stud. Mycol.">
        <title>101 Dothideomycetes genomes: a test case for predicting lifestyles and emergence of pathogens.</title>
        <authorList>
            <person name="Haridas S."/>
            <person name="Albert R."/>
            <person name="Binder M."/>
            <person name="Bloem J."/>
            <person name="Labutti K."/>
            <person name="Salamov A."/>
            <person name="Andreopoulos B."/>
            <person name="Baker S."/>
            <person name="Barry K."/>
            <person name="Bills G."/>
            <person name="Bluhm B."/>
            <person name="Cannon C."/>
            <person name="Castanera R."/>
            <person name="Culley D."/>
            <person name="Daum C."/>
            <person name="Ezra D."/>
            <person name="Gonzalez J."/>
            <person name="Henrissat B."/>
            <person name="Kuo A."/>
            <person name="Liang C."/>
            <person name="Lipzen A."/>
            <person name="Lutzoni F."/>
            <person name="Magnuson J."/>
            <person name="Mondo S."/>
            <person name="Nolan M."/>
            <person name="Ohm R."/>
            <person name="Pangilinan J."/>
            <person name="Park H.-J."/>
            <person name="Ramirez L."/>
            <person name="Alfaro M."/>
            <person name="Sun H."/>
            <person name="Tritt A."/>
            <person name="Yoshinaga Y."/>
            <person name="Zwiers L.-H."/>
            <person name="Turgeon B."/>
            <person name="Goodwin S."/>
            <person name="Spatafora J."/>
            <person name="Crous P."/>
            <person name="Grigoriev I."/>
        </authorList>
    </citation>
    <scope>NUCLEOTIDE SEQUENCE</scope>
    <source>
        <strain evidence="2">CBS 121167</strain>
    </source>
</reference>
<gene>
    <name evidence="2" type="ORF">K452DRAFT_362899</name>
</gene>
<evidence type="ECO:0000313" key="3">
    <source>
        <dbReference type="Proteomes" id="UP000799438"/>
    </source>
</evidence>